<sequence length="328" mass="37883">MTDSTSISFTTSNRGKPLLIYSGYIFRLKKSTVKVKYWTCHSDGCVANVHTDKNDHFIKSNGQHHHIPEPEQIELRNLKRKVKERVKTETSSISKIYEEELARSNLSSTALTLASTAAEGKSGLNRVRRKTTPPIPTSAEFDIPEFYSQTLDGTQFFPTAIHHGCFFHYCQLLYKNVKSLGLSTSYLEDEDTRLACRSTMALALVPLEYVEEAYELLKNDSPKALAEFFTYYEKQWLKPWHNRFNNRVEKHHPNMWHFLECLKREELLFRQQLGKLNAGIPKKTSSNVCISQKQIDTLTERYEQEQITLIDFLYGLSTLVAKRSTKSL</sequence>
<name>A0A814C236_9BILA</name>
<keyword evidence="1" id="KW-0479">Metal-binding</keyword>
<accession>A0A814C236</accession>
<evidence type="ECO:0000256" key="2">
    <source>
        <dbReference type="ARBA" id="ARBA00022771"/>
    </source>
</evidence>
<evidence type="ECO:0000256" key="1">
    <source>
        <dbReference type="ARBA" id="ARBA00022723"/>
    </source>
</evidence>
<evidence type="ECO:0000313" key="9">
    <source>
        <dbReference type="Proteomes" id="UP000663870"/>
    </source>
</evidence>
<dbReference type="AlphaFoldDB" id="A0A814C236"/>
<evidence type="ECO:0000259" key="4">
    <source>
        <dbReference type="Pfam" id="PF04500"/>
    </source>
</evidence>
<evidence type="ECO:0000313" key="8">
    <source>
        <dbReference type="Proteomes" id="UP000663864"/>
    </source>
</evidence>
<feature type="domain" description="FLYWCH-type" evidence="4">
    <location>
        <begin position="9"/>
        <end position="66"/>
    </location>
</feature>
<evidence type="ECO:0000313" key="5">
    <source>
        <dbReference type="EMBL" id="CAF0935033.1"/>
    </source>
</evidence>
<gene>
    <name evidence="7" type="ORF">JXQ802_LOCUS28505</name>
    <name evidence="6" type="ORF">PYM288_LOCUS19086</name>
    <name evidence="5" type="ORF">ZHD862_LOCUS9150</name>
</gene>
<dbReference type="Pfam" id="PF04500">
    <property type="entry name" value="FLYWCH"/>
    <property type="match status" value="1"/>
</dbReference>
<dbReference type="GO" id="GO:0008270">
    <property type="term" value="F:zinc ion binding"/>
    <property type="evidence" value="ECO:0007669"/>
    <property type="project" value="UniProtKB-KW"/>
</dbReference>
<keyword evidence="3" id="KW-0862">Zinc</keyword>
<dbReference type="Proteomes" id="UP000663864">
    <property type="component" value="Unassembled WGS sequence"/>
</dbReference>
<proteinExistence type="predicted"/>
<dbReference type="InterPro" id="IPR007588">
    <property type="entry name" value="Znf_FLYWCH"/>
</dbReference>
<dbReference type="EMBL" id="CAJNOT010000307">
    <property type="protein sequence ID" value="CAF0935033.1"/>
    <property type="molecule type" value="Genomic_DNA"/>
</dbReference>
<evidence type="ECO:0000256" key="3">
    <source>
        <dbReference type="ARBA" id="ARBA00022833"/>
    </source>
</evidence>
<dbReference type="Proteomes" id="UP000663870">
    <property type="component" value="Unassembled WGS sequence"/>
</dbReference>
<dbReference type="Gene3D" id="2.20.25.240">
    <property type="match status" value="1"/>
</dbReference>
<protein>
    <recommendedName>
        <fullName evidence="4">FLYWCH-type domain-containing protein</fullName>
    </recommendedName>
</protein>
<keyword evidence="9" id="KW-1185">Reference proteome</keyword>
<evidence type="ECO:0000313" key="6">
    <source>
        <dbReference type="EMBL" id="CAF1089243.1"/>
    </source>
</evidence>
<evidence type="ECO:0000313" key="7">
    <source>
        <dbReference type="EMBL" id="CAF1281291.1"/>
    </source>
</evidence>
<dbReference type="EMBL" id="CAJNOL010001076">
    <property type="protein sequence ID" value="CAF1281291.1"/>
    <property type="molecule type" value="Genomic_DNA"/>
</dbReference>
<keyword evidence="2" id="KW-0863">Zinc-finger</keyword>
<reference evidence="5" key="1">
    <citation type="submission" date="2021-02" db="EMBL/GenBank/DDBJ databases">
        <authorList>
            <person name="Nowell W R."/>
        </authorList>
    </citation>
    <scope>NUCLEOTIDE SEQUENCE</scope>
</reference>
<dbReference type="Proteomes" id="UP000663854">
    <property type="component" value="Unassembled WGS sequence"/>
</dbReference>
<dbReference type="EMBL" id="CAJNOH010000618">
    <property type="protein sequence ID" value="CAF1089243.1"/>
    <property type="molecule type" value="Genomic_DNA"/>
</dbReference>
<organism evidence="5 8">
    <name type="scientific">Rotaria sordida</name>
    <dbReference type="NCBI Taxonomy" id="392033"/>
    <lineage>
        <taxon>Eukaryota</taxon>
        <taxon>Metazoa</taxon>
        <taxon>Spiralia</taxon>
        <taxon>Gnathifera</taxon>
        <taxon>Rotifera</taxon>
        <taxon>Eurotatoria</taxon>
        <taxon>Bdelloidea</taxon>
        <taxon>Philodinida</taxon>
        <taxon>Philodinidae</taxon>
        <taxon>Rotaria</taxon>
    </lineage>
</organism>
<comment type="caution">
    <text evidence="5">The sequence shown here is derived from an EMBL/GenBank/DDBJ whole genome shotgun (WGS) entry which is preliminary data.</text>
</comment>